<dbReference type="AlphaFoldDB" id="A0A095ZPL0"/>
<reference evidence="1 2" key="1">
    <citation type="submission" date="2014-07" db="EMBL/GenBank/DDBJ databases">
        <authorList>
            <person name="McCorrison J."/>
            <person name="Sanka R."/>
            <person name="Torralba M."/>
            <person name="Gillis M."/>
            <person name="Haft D.H."/>
            <person name="Methe B."/>
            <person name="Sutton G."/>
            <person name="Nelson K.E."/>
        </authorList>
    </citation>
    <scope>NUCLEOTIDE SEQUENCE [LARGE SCALE GENOMIC DNA]</scope>
    <source>
        <strain evidence="1 2">DNF00853</strain>
    </source>
</reference>
<evidence type="ECO:0000313" key="2">
    <source>
        <dbReference type="Proteomes" id="UP000029556"/>
    </source>
</evidence>
<evidence type="ECO:0000313" key="1">
    <source>
        <dbReference type="EMBL" id="KGF36700.1"/>
    </source>
</evidence>
<comment type="caution">
    <text evidence="1">The sequence shown here is derived from an EMBL/GenBank/DDBJ whole genome shotgun (WGS) entry which is preliminary data.</text>
</comment>
<organism evidence="1 2">
    <name type="scientific">Hoylesella buccalis DNF00853</name>
    <dbReference type="NCBI Taxonomy" id="1401074"/>
    <lineage>
        <taxon>Bacteria</taxon>
        <taxon>Pseudomonadati</taxon>
        <taxon>Bacteroidota</taxon>
        <taxon>Bacteroidia</taxon>
        <taxon>Bacteroidales</taxon>
        <taxon>Prevotellaceae</taxon>
        <taxon>Hoylesella</taxon>
    </lineage>
</organism>
<sequence length="75" mass="9087">MMNLIFFILCVVCYFQAVVPKDFFLHANMIRKCTTIPVIYPFISNKKLKFDVFSYEKNNLCYLFYIFAAYVIQFW</sequence>
<protein>
    <submittedName>
        <fullName evidence="1">Uncharacterized protein</fullName>
    </submittedName>
</protein>
<gene>
    <name evidence="1" type="ORF">HMPREF2137_01505</name>
</gene>
<accession>A0A095ZPL0</accession>
<dbReference type="EMBL" id="JRNN01000025">
    <property type="protein sequence ID" value="KGF36700.1"/>
    <property type="molecule type" value="Genomic_DNA"/>
</dbReference>
<dbReference type="Proteomes" id="UP000029556">
    <property type="component" value="Unassembled WGS sequence"/>
</dbReference>
<name>A0A095ZPL0_9BACT</name>
<proteinExistence type="predicted"/>